<evidence type="ECO:0000313" key="1">
    <source>
        <dbReference type="EMBL" id="HHO74129.1"/>
    </source>
</evidence>
<proteinExistence type="predicted"/>
<gene>
    <name evidence="1" type="ORF">ENN04_05745</name>
</gene>
<name>A0A7C5SZ94_9AQUI</name>
<sequence>MAKTLLETVASLSLAKNLEFIEVVRAISLFGDQEVVYYAGKVDTPDTDDVIQVVVNKSKKGECLTPFELENWIVQKIAEGYRFDLDLWHVGEYVLDFSVGGKLLKVWYENILKFVEASQGKSVLWHSHDELVQLVFSLEIPKNDWPDYWALLVWEREELMYRFRLFISHIHYLAWTLVYKIAQRMKKHKGWIAEEYPLKVVMEYMDKKDPIKTIQHTLASELGKYDKEQKDWLSSIVWQKLLEASKENRSITLNEIRINLRYEDEEE</sequence>
<dbReference type="EMBL" id="DSAC01000070">
    <property type="protein sequence ID" value="HHO74129.1"/>
    <property type="molecule type" value="Genomic_DNA"/>
</dbReference>
<accession>A0A7C5SZ94</accession>
<protein>
    <submittedName>
        <fullName evidence="1">Uncharacterized protein</fullName>
    </submittedName>
</protein>
<comment type="caution">
    <text evidence="1">The sequence shown here is derived from an EMBL/GenBank/DDBJ whole genome shotgun (WGS) entry which is preliminary data.</text>
</comment>
<organism evidence="1">
    <name type="scientific">Thermocrinis ruber</name>
    <dbReference type="NCBI Taxonomy" id="75906"/>
    <lineage>
        <taxon>Bacteria</taxon>
        <taxon>Pseudomonadati</taxon>
        <taxon>Aquificota</taxon>
        <taxon>Aquificia</taxon>
        <taxon>Aquificales</taxon>
        <taxon>Aquificaceae</taxon>
        <taxon>Thermocrinis</taxon>
    </lineage>
</organism>
<dbReference type="AlphaFoldDB" id="A0A7C5SZ94"/>
<reference evidence="1" key="1">
    <citation type="journal article" date="2020" name="mSystems">
        <title>Genome- and Community-Level Interaction Insights into Carbon Utilization and Element Cycling Functions of Hydrothermarchaeota in Hydrothermal Sediment.</title>
        <authorList>
            <person name="Zhou Z."/>
            <person name="Liu Y."/>
            <person name="Xu W."/>
            <person name="Pan J."/>
            <person name="Luo Z.H."/>
            <person name="Li M."/>
        </authorList>
    </citation>
    <scope>NUCLEOTIDE SEQUENCE [LARGE SCALE GENOMIC DNA]</scope>
    <source>
        <strain evidence="1">SpSt-114</strain>
    </source>
</reference>